<dbReference type="AlphaFoldDB" id="A0A6A6F4T8"/>
<dbReference type="OrthoDB" id="3649258at2759"/>
<evidence type="ECO:0000313" key="6">
    <source>
        <dbReference type="EMBL" id="KAF2207551.1"/>
    </source>
</evidence>
<name>A0A6A6F4T8_9PEZI</name>
<dbReference type="GO" id="GO:0061630">
    <property type="term" value="F:ubiquitin protein ligase activity"/>
    <property type="evidence" value="ECO:0007669"/>
    <property type="project" value="TreeGrafter"/>
</dbReference>
<keyword evidence="1" id="KW-0479">Metal-binding</keyword>
<dbReference type="GO" id="GO:0008270">
    <property type="term" value="F:zinc ion binding"/>
    <property type="evidence" value="ECO:0007669"/>
    <property type="project" value="UniProtKB-KW"/>
</dbReference>
<dbReference type="InterPro" id="IPR013083">
    <property type="entry name" value="Znf_RING/FYVE/PHD"/>
</dbReference>
<evidence type="ECO:0000259" key="5">
    <source>
        <dbReference type="PROSITE" id="PS50089"/>
    </source>
</evidence>
<dbReference type="SUPFAM" id="SSF57850">
    <property type="entry name" value="RING/U-box"/>
    <property type="match status" value="1"/>
</dbReference>
<dbReference type="PROSITE" id="PS50089">
    <property type="entry name" value="ZF_RING_2"/>
    <property type="match status" value="1"/>
</dbReference>
<keyword evidence="7" id="KW-1185">Reference proteome</keyword>
<dbReference type="EMBL" id="ML992702">
    <property type="protein sequence ID" value="KAF2207551.1"/>
    <property type="molecule type" value="Genomic_DNA"/>
</dbReference>
<dbReference type="PANTHER" id="PTHR22763">
    <property type="entry name" value="RING ZINC FINGER PROTEIN"/>
    <property type="match status" value="1"/>
</dbReference>
<protein>
    <recommendedName>
        <fullName evidence="5">RING-type domain-containing protein</fullName>
    </recommendedName>
</protein>
<dbReference type="InterPro" id="IPR001841">
    <property type="entry name" value="Znf_RING"/>
</dbReference>
<evidence type="ECO:0000256" key="1">
    <source>
        <dbReference type="ARBA" id="ARBA00022723"/>
    </source>
</evidence>
<dbReference type="SMART" id="SM00184">
    <property type="entry name" value="RING"/>
    <property type="match status" value="1"/>
</dbReference>
<dbReference type="Gene3D" id="3.30.40.10">
    <property type="entry name" value="Zinc/RING finger domain, C3HC4 (zinc finger)"/>
    <property type="match status" value="1"/>
</dbReference>
<evidence type="ECO:0000256" key="3">
    <source>
        <dbReference type="ARBA" id="ARBA00022833"/>
    </source>
</evidence>
<dbReference type="GO" id="GO:0012505">
    <property type="term" value="C:endomembrane system"/>
    <property type="evidence" value="ECO:0007669"/>
    <property type="project" value="TreeGrafter"/>
</dbReference>
<dbReference type="InterPro" id="IPR050731">
    <property type="entry name" value="HRD1_E3_ubiq-ligases"/>
</dbReference>
<keyword evidence="2 4" id="KW-0863">Zinc-finger</keyword>
<feature type="domain" description="RING-type" evidence="5">
    <location>
        <begin position="21"/>
        <end position="59"/>
    </location>
</feature>
<proteinExistence type="predicted"/>
<dbReference type="Pfam" id="PF13639">
    <property type="entry name" value="zf-RING_2"/>
    <property type="match status" value="1"/>
</dbReference>
<accession>A0A6A6F4T8</accession>
<gene>
    <name evidence="6" type="ORF">CERZMDRAFT_88400</name>
</gene>
<dbReference type="GO" id="GO:0043161">
    <property type="term" value="P:proteasome-mediated ubiquitin-dependent protein catabolic process"/>
    <property type="evidence" value="ECO:0007669"/>
    <property type="project" value="TreeGrafter"/>
</dbReference>
<evidence type="ECO:0000313" key="7">
    <source>
        <dbReference type="Proteomes" id="UP000799539"/>
    </source>
</evidence>
<organism evidence="6 7">
    <name type="scientific">Cercospora zeae-maydis SCOH1-5</name>
    <dbReference type="NCBI Taxonomy" id="717836"/>
    <lineage>
        <taxon>Eukaryota</taxon>
        <taxon>Fungi</taxon>
        <taxon>Dikarya</taxon>
        <taxon>Ascomycota</taxon>
        <taxon>Pezizomycotina</taxon>
        <taxon>Dothideomycetes</taxon>
        <taxon>Dothideomycetidae</taxon>
        <taxon>Mycosphaerellales</taxon>
        <taxon>Mycosphaerellaceae</taxon>
        <taxon>Cercospora</taxon>
    </lineage>
</organism>
<keyword evidence="3" id="KW-0862">Zinc</keyword>
<dbReference type="Proteomes" id="UP000799539">
    <property type="component" value="Unassembled WGS sequence"/>
</dbReference>
<evidence type="ECO:0000256" key="2">
    <source>
        <dbReference type="ARBA" id="ARBA00022771"/>
    </source>
</evidence>
<evidence type="ECO:0000256" key="4">
    <source>
        <dbReference type="PROSITE-ProRule" id="PRU00175"/>
    </source>
</evidence>
<sequence>MALPTKEDFLADLLPLARQECPICREDMDEPIQLPCRHVYCHDCTHTWLQRNNTCPTCRVELYQQPAEPRIIAHALIDNNNNMMSDAAIDELRRETPGLENMTNDQIRDLMPADRGPIIVSGGFLHMHVSRQIQLMRQVNDFVESLHLPGPALYTIPELPDCFDAMLTDDATRYRFRFKFSWRAETRRYGFDHLSATRDAAFLPATQRLSDEVREFFNAPGQRDLVRQICTAVKAARDDVDDDYQFIFLD</sequence>
<reference evidence="6" key="1">
    <citation type="journal article" date="2020" name="Stud. Mycol.">
        <title>101 Dothideomycetes genomes: a test case for predicting lifestyles and emergence of pathogens.</title>
        <authorList>
            <person name="Haridas S."/>
            <person name="Albert R."/>
            <person name="Binder M."/>
            <person name="Bloem J."/>
            <person name="Labutti K."/>
            <person name="Salamov A."/>
            <person name="Andreopoulos B."/>
            <person name="Baker S."/>
            <person name="Barry K."/>
            <person name="Bills G."/>
            <person name="Bluhm B."/>
            <person name="Cannon C."/>
            <person name="Castanera R."/>
            <person name="Culley D."/>
            <person name="Daum C."/>
            <person name="Ezra D."/>
            <person name="Gonzalez J."/>
            <person name="Henrissat B."/>
            <person name="Kuo A."/>
            <person name="Liang C."/>
            <person name="Lipzen A."/>
            <person name="Lutzoni F."/>
            <person name="Magnuson J."/>
            <person name="Mondo S."/>
            <person name="Nolan M."/>
            <person name="Ohm R."/>
            <person name="Pangilinan J."/>
            <person name="Park H.-J."/>
            <person name="Ramirez L."/>
            <person name="Alfaro M."/>
            <person name="Sun H."/>
            <person name="Tritt A."/>
            <person name="Yoshinaga Y."/>
            <person name="Zwiers L.-H."/>
            <person name="Turgeon B."/>
            <person name="Goodwin S."/>
            <person name="Spatafora J."/>
            <person name="Crous P."/>
            <person name="Grigoriev I."/>
        </authorList>
    </citation>
    <scope>NUCLEOTIDE SEQUENCE</scope>
    <source>
        <strain evidence="6">SCOH1-5</strain>
    </source>
</reference>